<feature type="compositionally biased region" description="Polar residues" evidence="5">
    <location>
        <begin position="59"/>
        <end position="76"/>
    </location>
</feature>
<dbReference type="InterPro" id="IPR023365">
    <property type="entry name" value="Sortase_dom-sf"/>
</dbReference>
<dbReference type="PATRIC" id="fig|1169311.3.peg.2425"/>
<dbReference type="NCBIfam" id="TIGR01076">
    <property type="entry name" value="sortase_fam"/>
    <property type="match status" value="1"/>
</dbReference>
<keyword evidence="2" id="KW-0378">Hydrolase</keyword>
<dbReference type="EMBL" id="ASDZ01000029">
    <property type="protein sequence ID" value="EOK10933.1"/>
    <property type="molecule type" value="Genomic_DNA"/>
</dbReference>
<dbReference type="Proteomes" id="UP000013638">
    <property type="component" value="Unassembled WGS sequence"/>
</dbReference>
<evidence type="ECO:0000256" key="4">
    <source>
        <dbReference type="PIRSR" id="PIRSR605754-1"/>
    </source>
</evidence>
<evidence type="ECO:0000256" key="3">
    <source>
        <dbReference type="ARBA" id="ARBA00022807"/>
    </source>
</evidence>
<keyword evidence="3" id="KW-0788">Thiol protease</keyword>
<dbReference type="CDD" id="cd06165">
    <property type="entry name" value="Sortase_A"/>
    <property type="match status" value="1"/>
</dbReference>
<feature type="region of interest" description="Disordered" evidence="5">
    <location>
        <begin position="54"/>
        <end position="94"/>
    </location>
</feature>
<sequence length="257" mass="28067">MRTLWATIKYYKVQLGAIGVCLIALFVFFSYQSHKKAAMTSDLVEIVESGVKEAKKAKPSTSNTQDVVTGAETSSKTEVEEPSESSLEELPASEDAQPVIQEVGQLTEGERPTAESIKQAQENFDQVKDDILGTIQIPSIALEMAILQGDSFEKMLYGACTVLPKQKMGQGNYVLAAHNAGVDGLMFSSLPAVEVGETITIRDRANHTYTYSVKEKKHVDMTDTSMLNLTRKPTLTLITCDQATKTDGRIVVIAELV</sequence>
<dbReference type="Pfam" id="PF04203">
    <property type="entry name" value="Sortase"/>
    <property type="match status" value="1"/>
</dbReference>
<name>R3HZT5_ENTFL</name>
<gene>
    <name evidence="7" type="ORF">WOU_02460</name>
</gene>
<feature type="transmembrane region" description="Helical" evidence="6">
    <location>
        <begin position="12"/>
        <end position="31"/>
    </location>
</feature>
<feature type="active site" description="Proton donor/acceptor" evidence="4">
    <location>
        <position position="178"/>
    </location>
</feature>
<evidence type="ECO:0000256" key="2">
    <source>
        <dbReference type="ARBA" id="ARBA00022801"/>
    </source>
</evidence>
<keyword evidence="6" id="KW-0472">Membrane</keyword>
<accession>R3HZT5</accession>
<evidence type="ECO:0000313" key="7">
    <source>
        <dbReference type="EMBL" id="EOK10933.1"/>
    </source>
</evidence>
<feature type="active site" description="Acyl-thioester intermediate" evidence="4">
    <location>
        <position position="240"/>
    </location>
</feature>
<dbReference type="GO" id="GO:0006508">
    <property type="term" value="P:proteolysis"/>
    <property type="evidence" value="ECO:0007669"/>
    <property type="project" value="UniProtKB-KW"/>
</dbReference>
<dbReference type="GO" id="GO:0008234">
    <property type="term" value="F:cysteine-type peptidase activity"/>
    <property type="evidence" value="ECO:0007669"/>
    <property type="project" value="UniProtKB-KW"/>
</dbReference>
<evidence type="ECO:0000256" key="1">
    <source>
        <dbReference type="ARBA" id="ARBA00022670"/>
    </source>
</evidence>
<dbReference type="SUPFAM" id="SSF63817">
    <property type="entry name" value="Sortase"/>
    <property type="match status" value="1"/>
</dbReference>
<organism evidence="7 8">
    <name type="scientific">Enterococcus faecalis ATCC 6055</name>
    <dbReference type="NCBI Taxonomy" id="1169311"/>
    <lineage>
        <taxon>Bacteria</taxon>
        <taxon>Bacillati</taxon>
        <taxon>Bacillota</taxon>
        <taxon>Bacilli</taxon>
        <taxon>Lactobacillales</taxon>
        <taxon>Enterococcaceae</taxon>
        <taxon>Enterococcus</taxon>
    </lineage>
</organism>
<evidence type="ECO:0000313" key="8">
    <source>
        <dbReference type="Proteomes" id="UP000013638"/>
    </source>
</evidence>
<dbReference type="HOGENOM" id="CLU_1193321_0_0_9"/>
<keyword evidence="1" id="KW-0645">Protease</keyword>
<proteinExistence type="predicted"/>
<dbReference type="AlphaFoldDB" id="R3HZT5"/>
<keyword evidence="6" id="KW-1133">Transmembrane helix</keyword>
<evidence type="ECO:0000256" key="5">
    <source>
        <dbReference type="SAM" id="MobiDB-lite"/>
    </source>
</evidence>
<dbReference type="InterPro" id="IPR042007">
    <property type="entry name" value="Sortase_A"/>
</dbReference>
<evidence type="ECO:0000256" key="6">
    <source>
        <dbReference type="SAM" id="Phobius"/>
    </source>
</evidence>
<protein>
    <submittedName>
        <fullName evidence="7">Sortase</fullName>
    </submittedName>
</protein>
<dbReference type="InterPro" id="IPR005754">
    <property type="entry name" value="Sortase"/>
</dbReference>
<reference evidence="7 8" key="1">
    <citation type="submission" date="2013-02" db="EMBL/GenBank/DDBJ databases">
        <title>The Genome Sequence of Enterococcus faecalis ATCC_6055.</title>
        <authorList>
            <consortium name="The Broad Institute Genome Sequencing Platform"/>
            <consortium name="The Broad Institute Genome Sequencing Center for Infectious Disease"/>
            <person name="Earl A.M."/>
            <person name="Gilmore M.S."/>
            <person name="Lebreton F."/>
            <person name="Walker B."/>
            <person name="Young S.K."/>
            <person name="Zeng Q."/>
            <person name="Gargeya S."/>
            <person name="Fitzgerald M."/>
            <person name="Haas B."/>
            <person name="Abouelleil A."/>
            <person name="Alvarado L."/>
            <person name="Arachchi H.M."/>
            <person name="Berlin A.M."/>
            <person name="Chapman S.B."/>
            <person name="Dewar J."/>
            <person name="Goldberg J."/>
            <person name="Griggs A."/>
            <person name="Gujja S."/>
            <person name="Hansen M."/>
            <person name="Howarth C."/>
            <person name="Imamovic A."/>
            <person name="Larimer J."/>
            <person name="McCowan C."/>
            <person name="Murphy C."/>
            <person name="Neiman D."/>
            <person name="Pearson M."/>
            <person name="Priest M."/>
            <person name="Roberts A."/>
            <person name="Saif S."/>
            <person name="Shea T."/>
            <person name="Sisk P."/>
            <person name="Sykes S."/>
            <person name="Wortman J."/>
            <person name="Nusbaum C."/>
            <person name="Birren B."/>
        </authorList>
    </citation>
    <scope>NUCLEOTIDE SEQUENCE [LARGE SCALE GENOMIC DNA]</scope>
    <source>
        <strain evidence="7 8">ATCC 6055</strain>
    </source>
</reference>
<dbReference type="RefSeq" id="WP_010829011.1">
    <property type="nucleotide sequence ID" value="NZ_KB944865.1"/>
</dbReference>
<keyword evidence="6" id="KW-0812">Transmembrane</keyword>
<dbReference type="Gene3D" id="2.40.260.10">
    <property type="entry name" value="Sortase"/>
    <property type="match status" value="1"/>
</dbReference>
<comment type="caution">
    <text evidence="7">The sequence shown here is derived from an EMBL/GenBank/DDBJ whole genome shotgun (WGS) entry which is preliminary data.</text>
</comment>